<dbReference type="Proteomes" id="UP000181962">
    <property type="component" value="Chromosome"/>
</dbReference>
<gene>
    <name evidence="1" type="ORF">BKD09_36120</name>
</gene>
<name>A0A1L3FKE6_BRAJP</name>
<reference evidence="1 2" key="1">
    <citation type="submission" date="2016-11" db="EMBL/GenBank/DDBJ databases">
        <title>Complete Genome Sequence of Bradyrhizobium sp. strain J5, an isolated from soybean nodule in Hokkaido.</title>
        <authorList>
            <person name="Kanehara K."/>
        </authorList>
    </citation>
    <scope>NUCLEOTIDE SEQUENCE [LARGE SCALE GENOMIC DNA]</scope>
    <source>
        <strain evidence="1 2">J5</strain>
    </source>
</reference>
<evidence type="ECO:0000313" key="1">
    <source>
        <dbReference type="EMBL" id="APG13793.1"/>
    </source>
</evidence>
<dbReference type="EMBL" id="CP017637">
    <property type="protein sequence ID" value="APG13793.1"/>
    <property type="molecule type" value="Genomic_DNA"/>
</dbReference>
<sequence>MTRKRFKHMTTFEERLADEARLYKKAADEQPPGSMARELFLRRARQAETASHMNEWLQSPGLQPPK</sequence>
<accession>A0A1L3FKE6</accession>
<dbReference type="AlphaFoldDB" id="A0A1L3FKE6"/>
<proteinExistence type="predicted"/>
<evidence type="ECO:0000313" key="2">
    <source>
        <dbReference type="Proteomes" id="UP000181962"/>
    </source>
</evidence>
<protein>
    <submittedName>
        <fullName evidence="1">Uncharacterized protein</fullName>
    </submittedName>
</protein>
<organism evidence="1 2">
    <name type="scientific">Bradyrhizobium japonicum</name>
    <dbReference type="NCBI Taxonomy" id="375"/>
    <lineage>
        <taxon>Bacteria</taxon>
        <taxon>Pseudomonadati</taxon>
        <taxon>Pseudomonadota</taxon>
        <taxon>Alphaproteobacteria</taxon>
        <taxon>Hyphomicrobiales</taxon>
        <taxon>Nitrobacteraceae</taxon>
        <taxon>Bradyrhizobium</taxon>
    </lineage>
</organism>